<dbReference type="EMBL" id="JBHSXS010000004">
    <property type="protein sequence ID" value="MFC6880274.1"/>
    <property type="molecule type" value="Genomic_DNA"/>
</dbReference>
<evidence type="ECO:0000313" key="3">
    <source>
        <dbReference type="Proteomes" id="UP001596380"/>
    </source>
</evidence>
<dbReference type="GO" id="GO:0016787">
    <property type="term" value="F:hydrolase activity"/>
    <property type="evidence" value="ECO:0007669"/>
    <property type="project" value="UniProtKB-KW"/>
</dbReference>
<dbReference type="PANTHER" id="PTHR43194:SF2">
    <property type="entry name" value="PEROXISOMAL MEMBRANE PROTEIN LPX1"/>
    <property type="match status" value="1"/>
</dbReference>
<sequence>MDVPAWIIGSGPHRVLVAHDWFVPTGAWGCFPEYLDGSRFSYALMDACGYGRRRDVPGEYTVEEMAGDLIALADQLGWDRFSLVGHSMGGKAIQRVLADAPERVRRLVAVTPTPAGRVTLTARQRAAFAAAAHSPAGRRELLDHATGNRAGTAWLDHMVNVSMRGSTPAAFAAYPRSFLHTDFAGDVTGDPTPVKAIAGQYDRAIPEDAVRAAWSACYPNVRIQVLANTGHYPMHETPVALAASIESFLLS</sequence>
<dbReference type="PRINTS" id="PR00111">
    <property type="entry name" value="ABHYDROLASE"/>
</dbReference>
<dbReference type="RefSeq" id="WP_378044920.1">
    <property type="nucleotide sequence ID" value="NZ_JBHSXE010000001.1"/>
</dbReference>
<organism evidence="2 3">
    <name type="scientific">Actinomadura yumaensis</name>
    <dbReference type="NCBI Taxonomy" id="111807"/>
    <lineage>
        <taxon>Bacteria</taxon>
        <taxon>Bacillati</taxon>
        <taxon>Actinomycetota</taxon>
        <taxon>Actinomycetes</taxon>
        <taxon>Streptosporangiales</taxon>
        <taxon>Thermomonosporaceae</taxon>
        <taxon>Actinomadura</taxon>
    </lineage>
</organism>
<protein>
    <submittedName>
        <fullName evidence="2">Alpha/beta fold hydrolase</fullName>
    </submittedName>
</protein>
<dbReference type="Gene3D" id="3.40.50.1820">
    <property type="entry name" value="alpha/beta hydrolase"/>
    <property type="match status" value="1"/>
</dbReference>
<dbReference type="Pfam" id="PF00561">
    <property type="entry name" value="Abhydrolase_1"/>
    <property type="match status" value="1"/>
</dbReference>
<accession>A0ABW2CFG6</accession>
<feature type="domain" description="AB hydrolase-1" evidence="1">
    <location>
        <begin position="28"/>
        <end position="236"/>
    </location>
</feature>
<gene>
    <name evidence="2" type="ORF">ACFQKB_10920</name>
</gene>
<dbReference type="PANTHER" id="PTHR43194">
    <property type="entry name" value="HYDROLASE ALPHA/BETA FOLD FAMILY"/>
    <property type="match status" value="1"/>
</dbReference>
<dbReference type="Proteomes" id="UP001596380">
    <property type="component" value="Unassembled WGS sequence"/>
</dbReference>
<dbReference type="SUPFAM" id="SSF53474">
    <property type="entry name" value="alpha/beta-Hydrolases"/>
    <property type="match status" value="1"/>
</dbReference>
<proteinExistence type="predicted"/>
<keyword evidence="3" id="KW-1185">Reference proteome</keyword>
<evidence type="ECO:0000259" key="1">
    <source>
        <dbReference type="Pfam" id="PF00561"/>
    </source>
</evidence>
<dbReference type="InterPro" id="IPR029058">
    <property type="entry name" value="AB_hydrolase_fold"/>
</dbReference>
<keyword evidence="2" id="KW-0378">Hydrolase</keyword>
<dbReference type="InterPro" id="IPR050228">
    <property type="entry name" value="Carboxylesterase_BioH"/>
</dbReference>
<name>A0ABW2CFG6_9ACTN</name>
<comment type="caution">
    <text evidence="2">The sequence shown here is derived from an EMBL/GenBank/DDBJ whole genome shotgun (WGS) entry which is preliminary data.</text>
</comment>
<evidence type="ECO:0000313" key="2">
    <source>
        <dbReference type="EMBL" id="MFC6880274.1"/>
    </source>
</evidence>
<dbReference type="InterPro" id="IPR000073">
    <property type="entry name" value="AB_hydrolase_1"/>
</dbReference>
<reference evidence="3" key="1">
    <citation type="journal article" date="2019" name="Int. J. Syst. Evol. Microbiol.">
        <title>The Global Catalogue of Microorganisms (GCM) 10K type strain sequencing project: providing services to taxonomists for standard genome sequencing and annotation.</title>
        <authorList>
            <consortium name="The Broad Institute Genomics Platform"/>
            <consortium name="The Broad Institute Genome Sequencing Center for Infectious Disease"/>
            <person name="Wu L."/>
            <person name="Ma J."/>
        </authorList>
    </citation>
    <scope>NUCLEOTIDE SEQUENCE [LARGE SCALE GENOMIC DNA]</scope>
    <source>
        <strain evidence="3">JCM 3369</strain>
    </source>
</reference>